<protein>
    <submittedName>
        <fullName evidence="6">DNA/RNA helicase, superfamily I</fullName>
    </submittedName>
</protein>
<dbReference type="SUPFAM" id="SSF52540">
    <property type="entry name" value="P-loop containing nucleoside triphosphate hydrolases"/>
    <property type="match status" value="1"/>
</dbReference>
<organism evidence="6">
    <name type="scientific">metagenome</name>
    <dbReference type="NCBI Taxonomy" id="256318"/>
    <lineage>
        <taxon>unclassified sequences</taxon>
        <taxon>metagenomes</taxon>
    </lineage>
</organism>
<dbReference type="PROSITE" id="PS51198">
    <property type="entry name" value="UVRD_HELICASE_ATP_BIND"/>
    <property type="match status" value="1"/>
</dbReference>
<dbReference type="GO" id="GO:0003677">
    <property type="term" value="F:DNA binding"/>
    <property type="evidence" value="ECO:0007669"/>
    <property type="project" value="InterPro"/>
</dbReference>
<evidence type="ECO:0000313" key="6">
    <source>
        <dbReference type="EMBL" id="CUR54587.1"/>
    </source>
</evidence>
<evidence type="ECO:0000256" key="2">
    <source>
        <dbReference type="ARBA" id="ARBA00022801"/>
    </source>
</evidence>
<keyword evidence="2" id="KW-0378">Hydrolase</keyword>
<dbReference type="PANTHER" id="PTHR11070:SF45">
    <property type="entry name" value="DNA 3'-5' HELICASE"/>
    <property type="match status" value="1"/>
</dbReference>
<dbReference type="PANTHER" id="PTHR11070">
    <property type="entry name" value="UVRD / RECB / PCRA DNA HELICASE FAMILY MEMBER"/>
    <property type="match status" value="1"/>
</dbReference>
<dbReference type="GO" id="GO:0005829">
    <property type="term" value="C:cytosol"/>
    <property type="evidence" value="ECO:0007669"/>
    <property type="project" value="TreeGrafter"/>
</dbReference>
<dbReference type="GO" id="GO:0005524">
    <property type="term" value="F:ATP binding"/>
    <property type="evidence" value="ECO:0007669"/>
    <property type="project" value="UniProtKB-KW"/>
</dbReference>
<evidence type="ECO:0000256" key="3">
    <source>
        <dbReference type="ARBA" id="ARBA00022806"/>
    </source>
</evidence>
<proteinExistence type="predicted"/>
<dbReference type="GO" id="GO:0016787">
    <property type="term" value="F:hydrolase activity"/>
    <property type="evidence" value="ECO:0007669"/>
    <property type="project" value="UniProtKB-KW"/>
</dbReference>
<dbReference type="GO" id="GO:0000725">
    <property type="term" value="P:recombinational repair"/>
    <property type="evidence" value="ECO:0007669"/>
    <property type="project" value="TreeGrafter"/>
</dbReference>
<reference evidence="6" key="1">
    <citation type="submission" date="2015-08" db="EMBL/GenBank/DDBJ databases">
        <authorList>
            <person name="Babu N.S."/>
            <person name="Beckwith C.J."/>
            <person name="Beseler K.G."/>
            <person name="Brison A."/>
            <person name="Carone J.V."/>
            <person name="Caskin T.P."/>
            <person name="Diamond M."/>
            <person name="Durham M.E."/>
            <person name="Foxe J.M."/>
            <person name="Go M."/>
            <person name="Henderson B.A."/>
            <person name="Jones I.B."/>
            <person name="McGettigan J.A."/>
            <person name="Micheletti S.J."/>
            <person name="Nasrallah M.E."/>
            <person name="Ortiz D."/>
            <person name="Piller C.R."/>
            <person name="Privatt S.R."/>
            <person name="Schneider S.L."/>
            <person name="Sharp S."/>
            <person name="Smith T.C."/>
            <person name="Stanton J.D."/>
            <person name="Ullery H.E."/>
            <person name="Wilson R.J."/>
            <person name="Serrano M.G."/>
            <person name="Buck G."/>
            <person name="Lee V."/>
            <person name="Wang Y."/>
            <person name="Carvalho R."/>
            <person name="Voegtly L."/>
            <person name="Shi R."/>
            <person name="Duckworth R."/>
            <person name="Johnson A."/>
            <person name="Loviza R."/>
            <person name="Walstead R."/>
            <person name="Shah Z."/>
            <person name="Kiflezghi M."/>
            <person name="Wade K."/>
            <person name="Ball S.L."/>
            <person name="Bradley K.W."/>
            <person name="Asai D.J."/>
            <person name="Bowman C.A."/>
            <person name="Russell D.A."/>
            <person name="Pope W.H."/>
            <person name="Jacobs-Sera D."/>
            <person name="Hendrix R.W."/>
            <person name="Hatfull G.F."/>
        </authorList>
    </citation>
    <scope>NUCLEOTIDE SEQUENCE</scope>
</reference>
<keyword evidence="1" id="KW-0547">Nucleotide-binding</keyword>
<accession>A0A2P2BXV3</accession>
<evidence type="ECO:0000259" key="5">
    <source>
        <dbReference type="PROSITE" id="PS51198"/>
    </source>
</evidence>
<keyword evidence="4" id="KW-0067">ATP-binding</keyword>
<dbReference type="AlphaFoldDB" id="A0A2P2BXV3"/>
<evidence type="ECO:0000256" key="1">
    <source>
        <dbReference type="ARBA" id="ARBA00022741"/>
    </source>
</evidence>
<dbReference type="InterPro" id="IPR014016">
    <property type="entry name" value="UvrD-like_ATP-bd"/>
</dbReference>
<dbReference type="GO" id="GO:0043138">
    <property type="term" value="F:3'-5' DNA helicase activity"/>
    <property type="evidence" value="ECO:0007669"/>
    <property type="project" value="TreeGrafter"/>
</dbReference>
<dbReference type="EMBL" id="CZKA01000011">
    <property type="protein sequence ID" value="CUR54587.1"/>
    <property type="molecule type" value="Genomic_DNA"/>
</dbReference>
<dbReference type="InterPro" id="IPR000212">
    <property type="entry name" value="DNA_helicase_UvrD/REP"/>
</dbReference>
<sequence length="718" mass="79130">MHPLTTSAFALPEHLSHKSARELIAADEEHFAAISESLETSIAGLVERVDAVRKEPGGIGQEAMDRDLEVHRLTARLRALRRFGLDLCLGHMVPDDGGDPVYVGRLGLTDSAGERLLLDWRSPAAEAFFGATHANPMGLSSRRRYRWALGRVSDYWDEVFDADGLEGHSAALDDQSAFIASLGSSRSLQMRDVLGTIQADQDAIIRAGSRGALVVDGGPGTGKTVVALHRTAYLLYADPRLGHRRGGVLFVGPHEPYLSYVADVLPSLGEEGVQTCTLRDLQPEGPPAPHETDPEVARLKSSVEMVRAIEPAVRLYEEPPTEGVDVENPWVDLWLSTEDWAEAFESAEPGTPHNEARDQVWESLLDILVDKFEGDEGSPELLRRSLSQNPDLRETFTRAWPLLEASDLVGDLWEVPAYLRRCAPWLTPDELTTLRHRGPQAWTVSDLPLLDAARLRLGDPEVSRRRRRHAAAVAAERRQMDRVVDELLQLDDDEGLMAQLRQDGIRDSLVDAAALPEADRDRLVGPFAHIVVDEAQELTDAEWQMLLSRCPSRSFTIVGDRAQARHGFTESWEERLARVGLEQVDLAALTINYRTPEEVMAVAEPVIRAVIPDANVPTSIRTGGVPVEHGDVADLQLVLDSWLAEKHEGTACVIGTEGLDEFASRRVRVLAPVLTKGLEFDLVVLVDPDTFGAGIEGAVDRYVAMTRATQRLVILTRS</sequence>
<keyword evidence="3 6" id="KW-0347">Helicase</keyword>
<feature type="domain" description="UvrD-like helicase ATP-binding" evidence="5">
    <location>
        <begin position="196"/>
        <end position="596"/>
    </location>
</feature>
<name>A0A2P2BXV3_9ZZZZ</name>
<evidence type="ECO:0000256" key="4">
    <source>
        <dbReference type="ARBA" id="ARBA00022840"/>
    </source>
</evidence>
<dbReference type="Gene3D" id="3.40.50.300">
    <property type="entry name" value="P-loop containing nucleotide triphosphate hydrolases"/>
    <property type="match status" value="3"/>
</dbReference>
<gene>
    <name evidence="6" type="ORF">NOCA2190044</name>
</gene>
<dbReference type="NCBIfam" id="NF041254">
    <property type="entry name" value="motor_HelR"/>
    <property type="match status" value="1"/>
</dbReference>
<dbReference type="InterPro" id="IPR027417">
    <property type="entry name" value="P-loop_NTPase"/>
</dbReference>